<gene>
    <name evidence="1" type="ORF">GV68_16940</name>
</gene>
<name>A0A922P0R0_9HYPH</name>
<dbReference type="EMBL" id="JOKJ01000033">
    <property type="protein sequence ID" value="KEQ03481.1"/>
    <property type="molecule type" value="Genomic_DNA"/>
</dbReference>
<dbReference type="Proteomes" id="UP000052167">
    <property type="component" value="Unassembled WGS sequence"/>
</dbReference>
<evidence type="ECO:0000313" key="1">
    <source>
        <dbReference type="EMBL" id="KEQ03481.1"/>
    </source>
</evidence>
<dbReference type="AlphaFoldDB" id="A0A922P0R0"/>
<sequence>MGEQRACDTHGTHFATQRLLAHRDAELFPDPLRQITQTPTNDAIQIRCRSALDRLRQGRSLFVVQERRLARSLAIDQTLWT</sequence>
<organism evidence="1 2">
    <name type="scientific">Pseudorhizobium pelagicum</name>
    <dbReference type="NCBI Taxonomy" id="1509405"/>
    <lineage>
        <taxon>Bacteria</taxon>
        <taxon>Pseudomonadati</taxon>
        <taxon>Pseudomonadota</taxon>
        <taxon>Alphaproteobacteria</taxon>
        <taxon>Hyphomicrobiales</taxon>
        <taxon>Rhizobiaceae</taxon>
        <taxon>Rhizobium/Agrobacterium group</taxon>
        <taxon>Pseudorhizobium</taxon>
    </lineage>
</organism>
<keyword evidence="2" id="KW-1185">Reference proteome</keyword>
<evidence type="ECO:0000313" key="2">
    <source>
        <dbReference type="Proteomes" id="UP000052167"/>
    </source>
</evidence>
<proteinExistence type="predicted"/>
<accession>A0A922P0R0</accession>
<comment type="caution">
    <text evidence="1">The sequence shown here is derived from an EMBL/GenBank/DDBJ whole genome shotgun (WGS) entry which is preliminary data.</text>
</comment>
<reference evidence="1 2" key="1">
    <citation type="submission" date="2014-06" db="EMBL/GenBank/DDBJ databases">
        <title>Rhizobium pelagicum/R2-400B4.</title>
        <authorList>
            <person name="Kimes N.E."/>
            <person name="Lopez-Perez M."/>
        </authorList>
    </citation>
    <scope>NUCLEOTIDE SEQUENCE [LARGE SCALE GENOMIC DNA]</scope>
    <source>
        <strain evidence="1 2">R2-400B4</strain>
    </source>
</reference>
<protein>
    <submittedName>
        <fullName evidence="1">Uncharacterized protein</fullName>
    </submittedName>
</protein>